<sequence length="215" mass="25936">MAYLNYIPPYSKSIYDDSRCRYLYYWIYHDLLEKNKSYDDAFNVYSIFLTTYLDKDGEDSHICQKYTEESKKITIEKTAKLIELYETFNNNNNAFTCECAKKCSELYYKYVQECPNDNDYDFCRKLEDFKSKYDSRMASFVKCTDVPNKLPPALKNNIHIAIIPMITLTALTFFICTVQDYTYYYIFYKNYNYKHYTFIVHIIYLNNSLLQLDYE</sequence>
<dbReference type="KEGG" id="pcy:PCYB_006980"/>
<gene>
    <name evidence="2" type="ORF">PCYB_006980</name>
</gene>
<proteinExistence type="predicted"/>
<evidence type="ECO:0000313" key="2">
    <source>
        <dbReference type="EMBL" id="GAB69949.1"/>
    </source>
</evidence>
<evidence type="ECO:0000256" key="1">
    <source>
        <dbReference type="SAM" id="Phobius"/>
    </source>
</evidence>
<evidence type="ECO:0000313" key="3">
    <source>
        <dbReference type="Proteomes" id="UP000006319"/>
    </source>
</evidence>
<evidence type="ECO:0008006" key="4">
    <source>
        <dbReference type="Google" id="ProtNLM"/>
    </source>
</evidence>
<dbReference type="EMBL" id="DF158249">
    <property type="protein sequence ID" value="GAB69949.1"/>
    <property type="molecule type" value="Genomic_DNA"/>
</dbReference>
<dbReference type="VEuPathDB" id="PlasmoDB:PCYB_006980"/>
<organism evidence="2 3">
    <name type="scientific">Plasmodium cynomolgi (strain B)</name>
    <dbReference type="NCBI Taxonomy" id="1120755"/>
    <lineage>
        <taxon>Eukaryota</taxon>
        <taxon>Sar</taxon>
        <taxon>Alveolata</taxon>
        <taxon>Apicomplexa</taxon>
        <taxon>Aconoidasida</taxon>
        <taxon>Haemosporida</taxon>
        <taxon>Plasmodiidae</taxon>
        <taxon>Plasmodium</taxon>
        <taxon>Plasmodium (Plasmodium)</taxon>
    </lineage>
</organism>
<feature type="transmembrane region" description="Helical" evidence="1">
    <location>
        <begin position="158"/>
        <end position="178"/>
    </location>
</feature>
<reference evidence="2 3" key="1">
    <citation type="journal article" date="2012" name="Nat. Genet.">
        <title>Plasmodium cynomolgi genome sequences provide insight into Plasmodium vivax and the monkey malaria clade.</title>
        <authorList>
            <person name="Tachibana S."/>
            <person name="Sullivan S.A."/>
            <person name="Kawai S."/>
            <person name="Nakamura S."/>
            <person name="Kim H.R."/>
            <person name="Goto N."/>
            <person name="Arisue N."/>
            <person name="Palacpac N.M.Q."/>
            <person name="Honma H."/>
            <person name="Yagi M."/>
            <person name="Tougan T."/>
            <person name="Katakai Y."/>
            <person name="Kaneko O."/>
            <person name="Mita T."/>
            <person name="Kita K."/>
            <person name="Yasutomi Y."/>
            <person name="Sutton P.L."/>
            <person name="Shakhbatyan R."/>
            <person name="Horii T."/>
            <person name="Yasunaga T."/>
            <person name="Barnwell J.W."/>
            <person name="Escalante A.A."/>
            <person name="Carlton J.M."/>
            <person name="Tanabe K."/>
        </authorList>
    </citation>
    <scope>NUCLEOTIDE SEQUENCE [LARGE SCALE GENOMIC DNA]</scope>
    <source>
        <strain evidence="2 3">B</strain>
    </source>
</reference>
<dbReference type="RefSeq" id="XP_004228167.1">
    <property type="nucleotide sequence ID" value="XM_004228119.1"/>
</dbReference>
<dbReference type="AlphaFoldDB" id="K6V0T5"/>
<keyword evidence="1" id="KW-0472">Membrane</keyword>
<dbReference type="OMA" id="NKECHIL"/>
<keyword evidence="1" id="KW-1133">Transmembrane helix</keyword>
<accession>K6V0T5</accession>
<name>K6V0T5_PLACD</name>
<keyword evidence="1" id="KW-0812">Transmembrane</keyword>
<keyword evidence="3" id="KW-1185">Reference proteome</keyword>
<dbReference type="GeneID" id="14696491"/>
<dbReference type="OrthoDB" id="381216at2759"/>
<dbReference type="PhylomeDB" id="K6V0T5"/>
<dbReference type="Proteomes" id="UP000006319">
    <property type="component" value="Unassembled WGS sequence"/>
</dbReference>
<protein>
    <recommendedName>
        <fullName evidence="4">Variable surface protein</fullName>
    </recommendedName>
</protein>